<dbReference type="EMBL" id="JAYMYS010000002">
    <property type="protein sequence ID" value="KAK7405873.1"/>
    <property type="molecule type" value="Genomic_DNA"/>
</dbReference>
<evidence type="ECO:0000313" key="3">
    <source>
        <dbReference type="Proteomes" id="UP001386955"/>
    </source>
</evidence>
<dbReference type="AlphaFoldDB" id="A0AAN9T3A9"/>
<feature type="signal peptide" evidence="1">
    <location>
        <begin position="1"/>
        <end position="23"/>
    </location>
</feature>
<organism evidence="2 3">
    <name type="scientific">Psophocarpus tetragonolobus</name>
    <name type="common">Winged bean</name>
    <name type="synonym">Dolichos tetragonolobus</name>
    <dbReference type="NCBI Taxonomy" id="3891"/>
    <lineage>
        <taxon>Eukaryota</taxon>
        <taxon>Viridiplantae</taxon>
        <taxon>Streptophyta</taxon>
        <taxon>Embryophyta</taxon>
        <taxon>Tracheophyta</taxon>
        <taxon>Spermatophyta</taxon>
        <taxon>Magnoliopsida</taxon>
        <taxon>eudicotyledons</taxon>
        <taxon>Gunneridae</taxon>
        <taxon>Pentapetalae</taxon>
        <taxon>rosids</taxon>
        <taxon>fabids</taxon>
        <taxon>Fabales</taxon>
        <taxon>Fabaceae</taxon>
        <taxon>Papilionoideae</taxon>
        <taxon>50 kb inversion clade</taxon>
        <taxon>NPAAA clade</taxon>
        <taxon>indigoferoid/millettioid clade</taxon>
        <taxon>Phaseoleae</taxon>
        <taxon>Psophocarpus</taxon>
    </lineage>
</organism>
<proteinExistence type="predicted"/>
<protein>
    <submittedName>
        <fullName evidence="2">Uncharacterized protein</fullName>
    </submittedName>
</protein>
<evidence type="ECO:0000313" key="2">
    <source>
        <dbReference type="EMBL" id="KAK7405873.1"/>
    </source>
</evidence>
<accession>A0AAN9T3A9</accession>
<reference evidence="2 3" key="1">
    <citation type="submission" date="2024-01" db="EMBL/GenBank/DDBJ databases">
        <title>The genomes of 5 underutilized Papilionoideae crops provide insights into root nodulation and disease resistanc.</title>
        <authorList>
            <person name="Jiang F."/>
        </authorList>
    </citation>
    <scope>NUCLEOTIDE SEQUENCE [LARGE SCALE GENOMIC DNA]</scope>
    <source>
        <strain evidence="2">DUOXIRENSHENG_FW03</strain>
        <tissue evidence="2">Leaves</tissue>
    </source>
</reference>
<name>A0AAN9T3A9_PSOTE</name>
<evidence type="ECO:0000256" key="1">
    <source>
        <dbReference type="SAM" id="SignalP"/>
    </source>
</evidence>
<sequence>MLSKLKMRGVVGELLLFLPFLYAKPQVDSPFVGWKRQHLNGVGRKFKSKLHVRGFDSYGFNWYSGWIKDKDFLFMRFQVGFLFGFHFDVWPGWKVVVLLRRRGSFYFNCYNLYGTTTQALFRRHSLKFSLEEDEEFLLLIFLYSLDARVKGYFLLFFIPSGHSLLNCTTPSRVLMSIGKGLYGCAIVDSTTRPRTSKLRELSDG</sequence>
<dbReference type="Proteomes" id="UP001386955">
    <property type="component" value="Unassembled WGS sequence"/>
</dbReference>
<keyword evidence="3" id="KW-1185">Reference proteome</keyword>
<gene>
    <name evidence="2" type="ORF">VNO78_07484</name>
</gene>
<feature type="chain" id="PRO_5042866717" evidence="1">
    <location>
        <begin position="24"/>
        <end position="204"/>
    </location>
</feature>
<keyword evidence="1" id="KW-0732">Signal</keyword>
<comment type="caution">
    <text evidence="2">The sequence shown here is derived from an EMBL/GenBank/DDBJ whole genome shotgun (WGS) entry which is preliminary data.</text>
</comment>